<dbReference type="EMBL" id="AP024488">
    <property type="protein sequence ID" value="BCS95260.1"/>
    <property type="molecule type" value="Genomic_DNA"/>
</dbReference>
<proteinExistence type="predicted"/>
<keyword evidence="3" id="KW-1185">Reference proteome</keyword>
<dbReference type="Pfam" id="PF07963">
    <property type="entry name" value="N_methyl"/>
    <property type="match status" value="1"/>
</dbReference>
<dbReference type="InterPro" id="IPR012902">
    <property type="entry name" value="N_methyl_site"/>
</dbReference>
<keyword evidence="1" id="KW-1133">Transmembrane helix</keyword>
<evidence type="ECO:0000313" key="2">
    <source>
        <dbReference type="EMBL" id="BCS95260.1"/>
    </source>
</evidence>
<evidence type="ECO:0000313" key="3">
    <source>
        <dbReference type="Proteomes" id="UP001320148"/>
    </source>
</evidence>
<gene>
    <name evidence="2" type="ORF">DSLASN_08920</name>
</gene>
<evidence type="ECO:0008006" key="4">
    <source>
        <dbReference type="Google" id="ProtNLM"/>
    </source>
</evidence>
<dbReference type="Proteomes" id="UP001320148">
    <property type="component" value="Chromosome"/>
</dbReference>
<accession>A0ABM7PCG2</accession>
<reference evidence="2 3" key="1">
    <citation type="submission" date="2021-02" db="EMBL/GenBank/DDBJ databases">
        <title>Complete genome of Desulfoluna sp. strain ASN36.</title>
        <authorList>
            <person name="Takahashi A."/>
            <person name="Kojima H."/>
            <person name="Fukui M."/>
        </authorList>
    </citation>
    <scope>NUCLEOTIDE SEQUENCE [LARGE SCALE GENOMIC DNA]</scope>
    <source>
        <strain evidence="2 3">ASN36</strain>
    </source>
</reference>
<sequence>MKQHQHTCGLRVWDQVGFSLIEVLVVLAISSVVILAVYNLYIDQINSANAQEKILAMRQNLRVGHFVIGRELMKAGYSSQLTDEETPGFTQAEKSALAFTYVDDTSEDEVTVSFYFEDNTIYRKIDDADASIIAEGIEYLEFMYHLKDASASWAPSATNLDEIIGVTVSILGRTGNALSDYPNTYTFEFPNPDGETENTLTYSSDGFYRQLCTGFFECRNMAAN</sequence>
<protein>
    <recommendedName>
        <fullName evidence="4">Prepilin-type N-terminal cleavage/methylation domain-containing protein</fullName>
    </recommendedName>
</protein>
<keyword evidence="1" id="KW-0812">Transmembrane</keyword>
<feature type="transmembrane region" description="Helical" evidence="1">
    <location>
        <begin position="20"/>
        <end position="41"/>
    </location>
</feature>
<name>A0ABM7PCG2_9BACT</name>
<evidence type="ECO:0000256" key="1">
    <source>
        <dbReference type="SAM" id="Phobius"/>
    </source>
</evidence>
<dbReference type="RefSeq" id="WP_236891525.1">
    <property type="nucleotide sequence ID" value="NZ_AP024488.1"/>
</dbReference>
<organism evidence="2 3">
    <name type="scientific">Desulfoluna limicola</name>
    <dbReference type="NCBI Taxonomy" id="2810562"/>
    <lineage>
        <taxon>Bacteria</taxon>
        <taxon>Pseudomonadati</taxon>
        <taxon>Thermodesulfobacteriota</taxon>
        <taxon>Desulfobacteria</taxon>
        <taxon>Desulfobacterales</taxon>
        <taxon>Desulfolunaceae</taxon>
        <taxon>Desulfoluna</taxon>
    </lineage>
</organism>
<keyword evidence="1" id="KW-0472">Membrane</keyword>
<dbReference type="NCBIfam" id="TIGR02532">
    <property type="entry name" value="IV_pilin_GFxxxE"/>
    <property type="match status" value="1"/>
</dbReference>